<proteinExistence type="predicted"/>
<dbReference type="EMBL" id="JACHDB010000001">
    <property type="protein sequence ID" value="MBB5434698.1"/>
    <property type="molecule type" value="Genomic_DNA"/>
</dbReference>
<feature type="transmembrane region" description="Helical" evidence="1">
    <location>
        <begin position="130"/>
        <end position="154"/>
    </location>
</feature>
<evidence type="ECO:0000313" key="3">
    <source>
        <dbReference type="EMBL" id="MBB5434698.1"/>
    </source>
</evidence>
<dbReference type="InterPro" id="IPR021994">
    <property type="entry name" value="DUF3592"/>
</dbReference>
<keyword evidence="1" id="KW-1133">Transmembrane helix</keyword>
<dbReference type="RefSeq" id="WP_184395525.1">
    <property type="nucleotide sequence ID" value="NZ_BAAAJD010000060.1"/>
</dbReference>
<reference evidence="3 4" key="1">
    <citation type="submission" date="2020-08" db="EMBL/GenBank/DDBJ databases">
        <title>Sequencing the genomes of 1000 actinobacteria strains.</title>
        <authorList>
            <person name="Klenk H.-P."/>
        </authorList>
    </citation>
    <scope>NUCLEOTIDE SEQUENCE [LARGE SCALE GENOMIC DNA]</scope>
    <source>
        <strain evidence="3 4">DSM 44551</strain>
    </source>
</reference>
<dbReference type="Pfam" id="PF12158">
    <property type="entry name" value="DUF3592"/>
    <property type="match status" value="1"/>
</dbReference>
<dbReference type="AlphaFoldDB" id="A0A7W8QQF3"/>
<feature type="domain" description="DUF3592" evidence="2">
    <location>
        <begin position="50"/>
        <end position="115"/>
    </location>
</feature>
<dbReference type="Proteomes" id="UP000572635">
    <property type="component" value="Unassembled WGS sequence"/>
</dbReference>
<keyword evidence="4" id="KW-1185">Reference proteome</keyword>
<sequence>MKNTPRSAAKRPFSFFSLILGFFTLVLLILGIVFTVLGFQDYSGHSGRAEAVVTDVVREVHQDSDDRRERVDIDVYVSYRVDGTDYTDVRLNGLNTDEHGEGESLTVAYAPEDPGAPVTVQSTEEGSMDVFRYVGIGLLALAVATGAGAVAVLVRAVRAARG</sequence>
<gene>
    <name evidence="3" type="ORF">HDA36_004782</name>
</gene>
<keyword evidence="1" id="KW-0812">Transmembrane</keyword>
<protein>
    <recommendedName>
        <fullName evidence="2">DUF3592 domain-containing protein</fullName>
    </recommendedName>
</protein>
<evidence type="ECO:0000259" key="2">
    <source>
        <dbReference type="Pfam" id="PF12158"/>
    </source>
</evidence>
<name>A0A7W8QQF3_9ACTN</name>
<accession>A0A7W8QQF3</accession>
<comment type="caution">
    <text evidence="3">The sequence shown here is derived from an EMBL/GenBank/DDBJ whole genome shotgun (WGS) entry which is preliminary data.</text>
</comment>
<feature type="transmembrane region" description="Helical" evidence="1">
    <location>
        <begin position="12"/>
        <end position="39"/>
    </location>
</feature>
<evidence type="ECO:0000313" key="4">
    <source>
        <dbReference type="Proteomes" id="UP000572635"/>
    </source>
</evidence>
<keyword evidence="1" id="KW-0472">Membrane</keyword>
<evidence type="ECO:0000256" key="1">
    <source>
        <dbReference type="SAM" id="Phobius"/>
    </source>
</evidence>
<organism evidence="3 4">
    <name type="scientific">Nocardiopsis composta</name>
    <dbReference type="NCBI Taxonomy" id="157465"/>
    <lineage>
        <taxon>Bacteria</taxon>
        <taxon>Bacillati</taxon>
        <taxon>Actinomycetota</taxon>
        <taxon>Actinomycetes</taxon>
        <taxon>Streptosporangiales</taxon>
        <taxon>Nocardiopsidaceae</taxon>
        <taxon>Nocardiopsis</taxon>
    </lineage>
</organism>